<dbReference type="OrthoDB" id="9810452at2"/>
<name>A0A220U2P9_9BACI</name>
<dbReference type="InterPro" id="IPR010235">
    <property type="entry name" value="HepT"/>
</dbReference>
<dbReference type="KEGG" id="vil:CFK37_09410"/>
<dbReference type="NCBIfam" id="TIGR01987">
    <property type="entry name" value="HI0074"/>
    <property type="match status" value="1"/>
</dbReference>
<dbReference type="GO" id="GO:0016740">
    <property type="term" value="F:transferase activity"/>
    <property type="evidence" value="ECO:0007669"/>
    <property type="project" value="UniProtKB-KW"/>
</dbReference>
<evidence type="ECO:0000313" key="2">
    <source>
        <dbReference type="EMBL" id="ASK62357.1"/>
    </source>
</evidence>
<sequence length="139" mass="16787">MSRRKAMQSLANLEKALARLEEALDEDDMNSLYIDGTIQRFEFTFELFWKTIKRLLEEEGIEAKTPKETLKQAYAIDWLQDEHAWLQMLRDRNETSYVYDENKARQIYENIVDYFPKMKRTFKQLNERFQGDRNESSND</sequence>
<reference evidence="2 3" key="1">
    <citation type="submission" date="2017-07" db="EMBL/GenBank/DDBJ databases">
        <title>Virgibacillus sp. LM2416.</title>
        <authorList>
            <person name="Tak E.J."/>
            <person name="Bae J.-W."/>
        </authorList>
    </citation>
    <scope>NUCLEOTIDE SEQUENCE [LARGE SCALE GENOMIC DNA]</scope>
    <source>
        <strain evidence="2 3">LM2416</strain>
    </source>
</reference>
<protein>
    <submittedName>
        <fullName evidence="2">Nucleotidyltransferase</fullName>
    </submittedName>
</protein>
<dbReference type="SUPFAM" id="SSF81593">
    <property type="entry name" value="Nucleotidyltransferase substrate binding subunit/domain"/>
    <property type="match status" value="1"/>
</dbReference>
<dbReference type="EMBL" id="CP022315">
    <property type="protein sequence ID" value="ASK62357.1"/>
    <property type="molecule type" value="Genomic_DNA"/>
</dbReference>
<keyword evidence="3" id="KW-1185">Reference proteome</keyword>
<dbReference type="RefSeq" id="WP_089061617.1">
    <property type="nucleotide sequence ID" value="NZ_CP022315.1"/>
</dbReference>
<dbReference type="Gene3D" id="1.20.120.330">
    <property type="entry name" value="Nucleotidyltransferases domain 2"/>
    <property type="match status" value="1"/>
</dbReference>
<gene>
    <name evidence="2" type="ORF">CFK37_09410</name>
</gene>
<dbReference type="Proteomes" id="UP000198312">
    <property type="component" value="Chromosome"/>
</dbReference>
<evidence type="ECO:0000256" key="1">
    <source>
        <dbReference type="SAM" id="Coils"/>
    </source>
</evidence>
<keyword evidence="2" id="KW-0808">Transferase</keyword>
<dbReference type="Pfam" id="PF08780">
    <property type="entry name" value="NTase_sub_bind"/>
    <property type="match status" value="1"/>
</dbReference>
<dbReference type="AlphaFoldDB" id="A0A220U2P9"/>
<organism evidence="2 3">
    <name type="scientific">Virgibacillus phasianinus</name>
    <dbReference type="NCBI Taxonomy" id="2017483"/>
    <lineage>
        <taxon>Bacteria</taxon>
        <taxon>Bacillati</taxon>
        <taxon>Bacillota</taxon>
        <taxon>Bacilli</taxon>
        <taxon>Bacillales</taxon>
        <taxon>Bacillaceae</taxon>
        <taxon>Virgibacillus</taxon>
    </lineage>
</organism>
<keyword evidence="1" id="KW-0175">Coiled coil</keyword>
<accession>A0A220U2P9</accession>
<feature type="coiled-coil region" evidence="1">
    <location>
        <begin position="3"/>
        <end position="30"/>
    </location>
</feature>
<evidence type="ECO:0000313" key="3">
    <source>
        <dbReference type="Proteomes" id="UP000198312"/>
    </source>
</evidence>
<proteinExistence type="predicted"/>